<comment type="caution">
    <text evidence="1">The sequence shown here is derived from an EMBL/GenBank/DDBJ whole genome shotgun (WGS) entry which is preliminary data.</text>
</comment>
<proteinExistence type="predicted"/>
<protein>
    <submittedName>
        <fullName evidence="1">Folylpolyglutamate synthase isoform X1</fullName>
    </submittedName>
</protein>
<sequence length="118" mass="13570">MLASSNVYQKKCEIIGVSDSPKQEIKSTVITKWVSTRLPARLSLHDLISLVTVDLPSWYLLYGMLYNLERFQYKMSSEGLLIRGRNVFTKGELQDYPLSSFEAAMEKLFAKSVERSRQ</sequence>
<gene>
    <name evidence="1" type="ORF">G2W53_024523</name>
</gene>
<evidence type="ECO:0000313" key="2">
    <source>
        <dbReference type="Proteomes" id="UP000634136"/>
    </source>
</evidence>
<dbReference type="AlphaFoldDB" id="A0A834TBN1"/>
<evidence type="ECO:0000313" key="1">
    <source>
        <dbReference type="EMBL" id="KAF7819068.1"/>
    </source>
</evidence>
<dbReference type="Proteomes" id="UP000634136">
    <property type="component" value="Unassembled WGS sequence"/>
</dbReference>
<keyword evidence="2" id="KW-1185">Reference proteome</keyword>
<reference evidence="1" key="1">
    <citation type="submission" date="2020-09" db="EMBL/GenBank/DDBJ databases">
        <title>Genome-Enabled Discovery of Anthraquinone Biosynthesis in Senna tora.</title>
        <authorList>
            <person name="Kang S.-H."/>
            <person name="Pandey R.P."/>
            <person name="Lee C.-M."/>
            <person name="Sim J.-S."/>
            <person name="Jeong J.-T."/>
            <person name="Choi B.-S."/>
            <person name="Jung M."/>
            <person name="Ginzburg D."/>
            <person name="Zhao K."/>
            <person name="Won S.Y."/>
            <person name="Oh T.-J."/>
            <person name="Yu Y."/>
            <person name="Kim N.-H."/>
            <person name="Lee O.R."/>
            <person name="Lee T.-H."/>
            <person name="Bashyal P."/>
            <person name="Kim T.-S."/>
            <person name="Lee W.-H."/>
            <person name="Kawkins C."/>
            <person name="Kim C.-K."/>
            <person name="Kim J.S."/>
            <person name="Ahn B.O."/>
            <person name="Rhee S.Y."/>
            <person name="Sohng J.K."/>
        </authorList>
    </citation>
    <scope>NUCLEOTIDE SEQUENCE</scope>
    <source>
        <tissue evidence="1">Leaf</tissue>
    </source>
</reference>
<name>A0A834TBN1_9FABA</name>
<organism evidence="1 2">
    <name type="scientific">Senna tora</name>
    <dbReference type="NCBI Taxonomy" id="362788"/>
    <lineage>
        <taxon>Eukaryota</taxon>
        <taxon>Viridiplantae</taxon>
        <taxon>Streptophyta</taxon>
        <taxon>Embryophyta</taxon>
        <taxon>Tracheophyta</taxon>
        <taxon>Spermatophyta</taxon>
        <taxon>Magnoliopsida</taxon>
        <taxon>eudicotyledons</taxon>
        <taxon>Gunneridae</taxon>
        <taxon>Pentapetalae</taxon>
        <taxon>rosids</taxon>
        <taxon>fabids</taxon>
        <taxon>Fabales</taxon>
        <taxon>Fabaceae</taxon>
        <taxon>Caesalpinioideae</taxon>
        <taxon>Cassia clade</taxon>
        <taxon>Senna</taxon>
    </lineage>
</organism>
<dbReference type="EMBL" id="JAAIUW010000008">
    <property type="protein sequence ID" value="KAF7819068.1"/>
    <property type="molecule type" value="Genomic_DNA"/>
</dbReference>
<accession>A0A834TBN1</accession>